<dbReference type="EMBL" id="BK032666">
    <property type="protein sequence ID" value="DAF53864.1"/>
    <property type="molecule type" value="Genomic_DNA"/>
</dbReference>
<organism evidence="3">
    <name type="scientific">Myoviridae sp. ct2Qy24</name>
    <dbReference type="NCBI Taxonomy" id="2827656"/>
    <lineage>
        <taxon>Viruses</taxon>
        <taxon>Duplodnaviria</taxon>
        <taxon>Heunggongvirae</taxon>
        <taxon>Uroviricota</taxon>
        <taxon>Caudoviricetes</taxon>
    </lineage>
</organism>
<dbReference type="InterPro" id="IPR051056">
    <property type="entry name" value="Glycosyl_Hydrolase_73"/>
</dbReference>
<dbReference type="InterPro" id="IPR002901">
    <property type="entry name" value="MGlyc_endo_b_GlcNAc-like_dom"/>
</dbReference>
<dbReference type="Pfam" id="PF01832">
    <property type="entry name" value="Glucosaminidase"/>
    <property type="match status" value="1"/>
</dbReference>
<dbReference type="PANTHER" id="PTHR33308">
    <property type="entry name" value="PEPTIDOGLYCAN HYDROLASE FLGJ"/>
    <property type="match status" value="1"/>
</dbReference>
<accession>A0A8S5SSE1</accession>
<reference evidence="3" key="1">
    <citation type="journal article" date="2021" name="Proc. Natl. Acad. Sci. U.S.A.">
        <title>A Catalog of Tens of Thousands of Viruses from Human Metagenomes Reveals Hidden Associations with Chronic Diseases.</title>
        <authorList>
            <person name="Tisza M.J."/>
            <person name="Buck C.B."/>
        </authorList>
    </citation>
    <scope>NUCLEOTIDE SEQUENCE</scope>
    <source>
        <strain evidence="3">Ct2Qy24</strain>
    </source>
</reference>
<sequence>MATREQALGFIKEIAPIVQDVCKSRDKWILPSVAIAQAACESNWGTSKAMAAANGLFGFKVGKGIKYGDGWKGKSYSTKTKEFYNGYVTITDNFRAYDSVRDAVVDYMDLLCSLSRYKAAANETNAQKCITAIKNGGYCTSPTYIATIMSIIRTYNLTQYDSAVKLQVSGTLYAAVAGFCNTAAECQAFQKQLQAAGMITQVWEVKPVKNIS</sequence>
<dbReference type="GO" id="GO:0004040">
    <property type="term" value="F:amidase activity"/>
    <property type="evidence" value="ECO:0007669"/>
    <property type="project" value="InterPro"/>
</dbReference>
<evidence type="ECO:0000259" key="2">
    <source>
        <dbReference type="SMART" id="SM00047"/>
    </source>
</evidence>
<dbReference type="SMART" id="SM00047">
    <property type="entry name" value="LYZ2"/>
    <property type="match status" value="1"/>
</dbReference>
<name>A0A8S5SSE1_9CAUD</name>
<dbReference type="Gene3D" id="4.10.80.30">
    <property type="entry name" value="DNA polymerase, domain 6"/>
    <property type="match status" value="1"/>
</dbReference>
<evidence type="ECO:0000256" key="1">
    <source>
        <dbReference type="ARBA" id="ARBA00022801"/>
    </source>
</evidence>
<dbReference type="PRINTS" id="PR01002">
    <property type="entry name" value="FLGFLGJ"/>
</dbReference>
<feature type="domain" description="Mannosyl-glycoprotein endo-beta-N-acetylglucosamidase-like" evidence="2">
    <location>
        <begin position="7"/>
        <end position="161"/>
    </location>
</feature>
<proteinExistence type="predicted"/>
<dbReference type="Gene3D" id="1.10.530.10">
    <property type="match status" value="1"/>
</dbReference>
<keyword evidence="1" id="KW-0378">Hydrolase</keyword>
<dbReference type="PANTHER" id="PTHR33308:SF9">
    <property type="entry name" value="PEPTIDOGLYCAN HYDROLASE FLGJ"/>
    <property type="match status" value="1"/>
</dbReference>
<protein>
    <submittedName>
        <fullName evidence="3">Muramidase (Flagellum-specific)</fullName>
    </submittedName>
</protein>
<evidence type="ECO:0000313" key="3">
    <source>
        <dbReference type="EMBL" id="DAF53864.1"/>
    </source>
</evidence>